<sequence length="131" mass="15978">MHNKNMTEKELYCSESRELSRDKRYEYFLEFINKSRTISMEFRNDKKQIRSKLKPTLEWSQRIFGDILFGLGYGYMLNNWIKSRNIYFFTVGASLAVFSYYDYESDKITKYKLAEKYEKLALDYHCKKFNK</sequence>
<reference evidence="2" key="1">
    <citation type="submission" date="2021-09" db="EMBL/GenBank/DDBJ databases">
        <authorList>
            <consortium name="AG Swart"/>
            <person name="Singh M."/>
            <person name="Singh A."/>
            <person name="Seah K."/>
            <person name="Emmerich C."/>
        </authorList>
    </citation>
    <scope>NUCLEOTIDE SEQUENCE</scope>
    <source>
        <strain evidence="2">ATCC30299</strain>
    </source>
</reference>
<proteinExistence type="predicted"/>
<gene>
    <name evidence="2" type="ORF">BSTOLATCC_MIC22009</name>
</gene>
<keyword evidence="3" id="KW-1185">Reference proteome</keyword>
<keyword evidence="1" id="KW-1133">Transmembrane helix</keyword>
<dbReference type="EMBL" id="CAJZBQ010000021">
    <property type="protein sequence ID" value="CAG9318637.1"/>
    <property type="molecule type" value="Genomic_DNA"/>
</dbReference>
<comment type="caution">
    <text evidence="2">The sequence shown here is derived from an EMBL/GenBank/DDBJ whole genome shotgun (WGS) entry which is preliminary data.</text>
</comment>
<evidence type="ECO:0000256" key="1">
    <source>
        <dbReference type="SAM" id="Phobius"/>
    </source>
</evidence>
<organism evidence="2 3">
    <name type="scientific">Blepharisma stoltei</name>
    <dbReference type="NCBI Taxonomy" id="1481888"/>
    <lineage>
        <taxon>Eukaryota</taxon>
        <taxon>Sar</taxon>
        <taxon>Alveolata</taxon>
        <taxon>Ciliophora</taxon>
        <taxon>Postciliodesmatophora</taxon>
        <taxon>Heterotrichea</taxon>
        <taxon>Heterotrichida</taxon>
        <taxon>Blepharismidae</taxon>
        <taxon>Blepharisma</taxon>
    </lineage>
</organism>
<name>A0AAU9IUW8_9CILI</name>
<dbReference type="AlphaFoldDB" id="A0AAU9IUW8"/>
<protein>
    <submittedName>
        <fullName evidence="2">Uncharacterized protein</fullName>
    </submittedName>
</protein>
<evidence type="ECO:0000313" key="3">
    <source>
        <dbReference type="Proteomes" id="UP001162131"/>
    </source>
</evidence>
<keyword evidence="1" id="KW-0812">Transmembrane</keyword>
<accession>A0AAU9IUW8</accession>
<dbReference type="Proteomes" id="UP001162131">
    <property type="component" value="Unassembled WGS sequence"/>
</dbReference>
<feature type="transmembrane region" description="Helical" evidence="1">
    <location>
        <begin position="86"/>
        <end position="103"/>
    </location>
</feature>
<evidence type="ECO:0000313" key="2">
    <source>
        <dbReference type="EMBL" id="CAG9318637.1"/>
    </source>
</evidence>
<keyword evidence="1" id="KW-0472">Membrane</keyword>